<name>A0A124DYF0_PAEAM</name>
<sequence length="59" mass="6786">MHLAGIACRQEWRNEKLPSGWNSVSSSGLRLEQSMEPTTTGSNEHHREYEHKHRVIGDD</sequence>
<reference evidence="2 3" key="1">
    <citation type="journal article" date="2016" name="Genome Announc.">
        <title>Draft Genome Sequence of Paenibacillus amylolyticus Heshi-A3, Isolated from Fermented Rice Bran in a Japanese Fermented Seafood Dish.</title>
        <authorList>
            <person name="Akuzawa S."/>
            <person name="Nagaoka J."/>
            <person name="Kanekatsu M."/>
            <person name="Kubota E."/>
            <person name="Ohtake R."/>
            <person name="Suzuki T."/>
            <person name="Kanesaki Y."/>
        </authorList>
    </citation>
    <scope>NUCLEOTIDE SEQUENCE [LARGE SCALE GENOMIC DNA]</scope>
    <source>
        <strain evidence="2 3">Heshi-A3</strain>
    </source>
</reference>
<protein>
    <submittedName>
        <fullName evidence="2">Uncharacterized protein</fullName>
    </submittedName>
</protein>
<dbReference type="AlphaFoldDB" id="A0A124DYF0"/>
<organism evidence="2 3">
    <name type="scientific">Paenibacillus amylolyticus</name>
    <dbReference type="NCBI Taxonomy" id="1451"/>
    <lineage>
        <taxon>Bacteria</taxon>
        <taxon>Bacillati</taxon>
        <taxon>Bacillota</taxon>
        <taxon>Bacilli</taxon>
        <taxon>Bacillales</taxon>
        <taxon>Paenibacillaceae</taxon>
        <taxon>Paenibacillus</taxon>
    </lineage>
</organism>
<comment type="caution">
    <text evidence="2">The sequence shown here is derived from an EMBL/GenBank/DDBJ whole genome shotgun (WGS) entry which is preliminary data.</text>
</comment>
<gene>
    <name evidence="2" type="ORF">PAHA3_4105</name>
</gene>
<reference evidence="3" key="2">
    <citation type="submission" date="2016-01" db="EMBL/GenBank/DDBJ databases">
        <title>Draft Genome Sequence of Paenibacillus amylolyticus Heshi-A3 that Was Isolated from Fermented Rice Bran with Aging Salted Mackerel, Which Was Named Heshiko as Traditional Fermented Seafood in Japan.</title>
        <authorList>
            <person name="Akuzawa S."/>
            <person name="Nakagawa J."/>
            <person name="Kanekatsu T."/>
            <person name="Kubota E."/>
            <person name="Ohtake R."/>
            <person name="Suzuki T."/>
            <person name="Kanesaki Y."/>
        </authorList>
    </citation>
    <scope>NUCLEOTIDE SEQUENCE [LARGE SCALE GENOMIC DNA]</scope>
    <source>
        <strain evidence="3">Heshi-A3</strain>
    </source>
</reference>
<feature type="region of interest" description="Disordered" evidence="1">
    <location>
        <begin position="17"/>
        <end position="59"/>
    </location>
</feature>
<dbReference type="Proteomes" id="UP000069697">
    <property type="component" value="Unassembled WGS sequence"/>
</dbReference>
<evidence type="ECO:0000256" key="1">
    <source>
        <dbReference type="SAM" id="MobiDB-lite"/>
    </source>
</evidence>
<evidence type="ECO:0000313" key="2">
    <source>
        <dbReference type="EMBL" id="GAS84003.1"/>
    </source>
</evidence>
<evidence type="ECO:0000313" key="3">
    <source>
        <dbReference type="Proteomes" id="UP000069697"/>
    </source>
</evidence>
<dbReference type="EMBL" id="BCNV01000004">
    <property type="protein sequence ID" value="GAS84003.1"/>
    <property type="molecule type" value="Genomic_DNA"/>
</dbReference>
<accession>A0A124DYF0</accession>
<feature type="compositionally biased region" description="Basic and acidic residues" evidence="1">
    <location>
        <begin position="43"/>
        <end position="59"/>
    </location>
</feature>
<proteinExistence type="predicted"/>